<dbReference type="InterPro" id="IPR025665">
    <property type="entry name" value="Beta-barrel_OMP_2"/>
</dbReference>
<feature type="chain" id="PRO_5045301671" evidence="1">
    <location>
        <begin position="20"/>
        <end position="369"/>
    </location>
</feature>
<gene>
    <name evidence="3" type="ORF">ACHKAR_00045</name>
</gene>
<keyword evidence="4" id="KW-1185">Reference proteome</keyword>
<organism evidence="3 4">
    <name type="scientific">Marinoscillum luteum</name>
    <dbReference type="NCBI Taxonomy" id="861051"/>
    <lineage>
        <taxon>Bacteria</taxon>
        <taxon>Pseudomonadati</taxon>
        <taxon>Bacteroidota</taxon>
        <taxon>Cytophagia</taxon>
        <taxon>Cytophagales</taxon>
        <taxon>Reichenbachiellaceae</taxon>
        <taxon>Marinoscillum</taxon>
    </lineage>
</organism>
<keyword evidence="1" id="KW-0732">Signal</keyword>
<reference evidence="3 4" key="1">
    <citation type="journal article" date="2013" name="Int. J. Syst. Evol. Microbiol.">
        <title>Marinoscillum luteum sp. nov., isolated from marine sediment.</title>
        <authorList>
            <person name="Cha I.T."/>
            <person name="Park S.J."/>
            <person name="Kim S.J."/>
            <person name="Kim J.G."/>
            <person name="Jung M.Y."/>
            <person name="Shin K.S."/>
            <person name="Kwon K.K."/>
            <person name="Yang S.H."/>
            <person name="Seo Y.S."/>
            <person name="Rhee S.K."/>
        </authorList>
    </citation>
    <scope>NUCLEOTIDE SEQUENCE [LARGE SCALE GENOMIC DNA]</scope>
    <source>
        <strain evidence="3 4">KCTC 23939</strain>
    </source>
</reference>
<proteinExistence type="predicted"/>
<accession>A0ABW7N469</accession>
<dbReference type="Pfam" id="PF13568">
    <property type="entry name" value="OMP_b-brl_2"/>
    <property type="match status" value="1"/>
</dbReference>
<evidence type="ECO:0000259" key="2">
    <source>
        <dbReference type="Pfam" id="PF13568"/>
    </source>
</evidence>
<evidence type="ECO:0000313" key="3">
    <source>
        <dbReference type="EMBL" id="MFH6981800.1"/>
    </source>
</evidence>
<sequence>MKKILLTLICSLAMLGIYAQTCTQRLNQAEDDYEAGRLLGIPNQIRDCLDSDAFSSEEEVRARKLLTLVYIFTDQEFKAEGALIELLKADPEHRLNPQVDPAELFFLYSQYRTSPVFRISLRLGANSSDPQIIGVYGTQNTVAAPSFYNGKTESGESSYALNDSTTLSGIGGLGIGFWGELLVERHIKNGFEVGFGGQFRLSKYNVDNYLNQQDLSTSVVNQQVYLRTPLLARYTLGYSNRDKKWLPYVYAGGAFDYLLSAGYTSASRVGGTAYTQTSSDLLASNQVNKVNYSFFGGLGVKYRLKTHFLTIEARYDNSRLNYVNGEERYTNSESTFDLGYVESDLSLNFISFSVGYTHSIYSPKKLKEY</sequence>
<evidence type="ECO:0000313" key="4">
    <source>
        <dbReference type="Proteomes" id="UP001610063"/>
    </source>
</evidence>
<dbReference type="RefSeq" id="WP_395415658.1">
    <property type="nucleotide sequence ID" value="NZ_JBIPKE010000003.1"/>
</dbReference>
<evidence type="ECO:0000256" key="1">
    <source>
        <dbReference type="SAM" id="SignalP"/>
    </source>
</evidence>
<name>A0ABW7N469_9BACT</name>
<dbReference type="Proteomes" id="UP001610063">
    <property type="component" value="Unassembled WGS sequence"/>
</dbReference>
<feature type="domain" description="Outer membrane protein beta-barrel" evidence="2">
    <location>
        <begin position="167"/>
        <end position="316"/>
    </location>
</feature>
<protein>
    <submittedName>
        <fullName evidence="3">Outer membrane beta-barrel protein</fullName>
    </submittedName>
</protein>
<dbReference type="EMBL" id="JBIPKE010000003">
    <property type="protein sequence ID" value="MFH6981800.1"/>
    <property type="molecule type" value="Genomic_DNA"/>
</dbReference>
<feature type="signal peptide" evidence="1">
    <location>
        <begin position="1"/>
        <end position="19"/>
    </location>
</feature>
<comment type="caution">
    <text evidence="3">The sequence shown here is derived from an EMBL/GenBank/DDBJ whole genome shotgun (WGS) entry which is preliminary data.</text>
</comment>